<protein>
    <submittedName>
        <fullName evidence="2">Putative membrane protein</fullName>
    </submittedName>
</protein>
<dbReference type="PATRIC" id="fig|1073571.4.peg.1667"/>
<dbReference type="Proteomes" id="UP000033163">
    <property type="component" value="Chromosome I"/>
</dbReference>
<dbReference type="HOGENOM" id="CLU_1609216_0_0_9"/>
<accession>A0A0E4CVC3</accession>
<dbReference type="RefSeq" id="WP_020427393.1">
    <property type="nucleotide sequence ID" value="NZ_AGBD01000378.1"/>
</dbReference>
<keyword evidence="1" id="KW-1133">Transmembrane helix</keyword>
<dbReference type="AlphaFoldDB" id="A0A0E4CVC3"/>
<feature type="transmembrane region" description="Helical" evidence="1">
    <location>
        <begin position="35"/>
        <end position="60"/>
    </location>
</feature>
<reference evidence="3" key="1">
    <citation type="submission" date="2015-03" db="EMBL/GenBank/DDBJ databases">
        <authorList>
            <person name="Wibberg D."/>
        </authorList>
    </citation>
    <scope>NUCLEOTIDE SEQUENCE [LARGE SCALE GENOMIC DNA]</scope>
</reference>
<keyword evidence="1" id="KW-0472">Membrane</keyword>
<organism evidence="2 3">
    <name type="scientific">Paenibacillus riograndensis SBR5</name>
    <dbReference type="NCBI Taxonomy" id="1073571"/>
    <lineage>
        <taxon>Bacteria</taxon>
        <taxon>Bacillati</taxon>
        <taxon>Bacillota</taxon>
        <taxon>Bacilli</taxon>
        <taxon>Bacillales</taxon>
        <taxon>Paenibacillaceae</taxon>
        <taxon>Paenibacillus</taxon>
        <taxon>Paenibacillus sonchi group</taxon>
    </lineage>
</organism>
<name>A0A0E4CVC3_9BACL</name>
<gene>
    <name evidence="2" type="ORF">PRIO_1594</name>
</gene>
<sequence length="165" mass="18487">MIKKRRWLTFLLAIVPGLGHLYLGFKKLGLEYMIGASLCIIFIPSMPMVFPFALAALWFYQLFDALQKAAWMKISAEEHERMMFHQDAYGMPWGMGMPASPAYPNDDVNPVWIGFGCVGAGILLLIVTTFPGLWDLLTEMNIGSVLLSLGLIGYGLRMLKKNPKV</sequence>
<keyword evidence="1" id="KW-0812">Transmembrane</keyword>
<proteinExistence type="predicted"/>
<dbReference type="KEGG" id="pri:PRIO_1594"/>
<dbReference type="EMBL" id="LN831776">
    <property type="protein sequence ID" value="CQR53883.1"/>
    <property type="molecule type" value="Genomic_DNA"/>
</dbReference>
<feature type="transmembrane region" description="Helical" evidence="1">
    <location>
        <begin position="111"/>
        <end position="134"/>
    </location>
</feature>
<feature type="transmembrane region" description="Helical" evidence="1">
    <location>
        <begin position="140"/>
        <end position="159"/>
    </location>
</feature>
<evidence type="ECO:0000313" key="3">
    <source>
        <dbReference type="Proteomes" id="UP000033163"/>
    </source>
</evidence>
<evidence type="ECO:0000256" key="1">
    <source>
        <dbReference type="SAM" id="Phobius"/>
    </source>
</evidence>
<evidence type="ECO:0000313" key="2">
    <source>
        <dbReference type="EMBL" id="CQR53883.1"/>
    </source>
</evidence>